<keyword evidence="1" id="KW-1133">Transmembrane helix</keyword>
<evidence type="ECO:0000313" key="3">
    <source>
        <dbReference type="EMBL" id="BAP58783.1"/>
    </source>
</evidence>
<dbReference type="PANTHER" id="PTHR22602:SF0">
    <property type="entry name" value="TRANSFERASE CAF17, MITOCHONDRIAL-RELATED"/>
    <property type="match status" value="1"/>
</dbReference>
<dbReference type="Proteomes" id="UP000031627">
    <property type="component" value="Chromosome"/>
</dbReference>
<dbReference type="NCBIfam" id="TIGR03317">
    <property type="entry name" value="ygfZ_signature"/>
    <property type="match status" value="1"/>
</dbReference>
<dbReference type="AlphaFoldDB" id="A0A090AJZ8"/>
<dbReference type="NCBIfam" id="NF007110">
    <property type="entry name" value="PRK09559.1"/>
    <property type="match status" value="1"/>
</dbReference>
<evidence type="ECO:0000313" key="4">
    <source>
        <dbReference type="Proteomes" id="UP000031627"/>
    </source>
</evidence>
<reference evidence="3 4" key="2">
    <citation type="journal article" date="2014" name="Curr. Biol.">
        <title>Symbiont-Supplemented Maternal Investment Underpinning Host's Ecological Adaptation.</title>
        <authorList>
            <person name="Kaiwa N."/>
            <person name="Hosokawa T."/>
            <person name="Nikoh N."/>
            <person name="Tanahashi M."/>
            <person name="Moriyama M."/>
            <person name="Meng X.Y."/>
            <person name="Maeda T."/>
            <person name="Yamaguchi K."/>
            <person name="Shigenobu S."/>
            <person name="Ito M."/>
            <person name="Fukatsu T."/>
        </authorList>
    </citation>
    <scope>NUCLEOTIDE SEQUENCE [LARGE SCALE GENOMIC DNA]</scope>
    <source>
        <strain evidence="3 4">UwTKB</strain>
    </source>
</reference>
<dbReference type="SUPFAM" id="SSF101790">
    <property type="entry name" value="Aminomethyltransferase beta-barrel domain"/>
    <property type="match status" value="1"/>
</dbReference>
<organism evidence="3 4">
    <name type="scientific">Candidatus Tachikawaea gelatinosa</name>
    <dbReference type="NCBI Taxonomy" id="1410383"/>
    <lineage>
        <taxon>Bacteria</taxon>
        <taxon>Pseudomonadati</taxon>
        <taxon>Pseudomonadota</taxon>
        <taxon>Gammaproteobacteria</taxon>
        <taxon>Enterobacterales</taxon>
        <taxon>Enterobacteriaceae</taxon>
        <taxon>Candidatus Tachikawaea</taxon>
    </lineage>
</organism>
<evidence type="ECO:0000256" key="1">
    <source>
        <dbReference type="SAM" id="Phobius"/>
    </source>
</evidence>
<proteinExistence type="predicted"/>
<sequence length="353" mass="41952">MLIKKIIINKLNIILYLDWQKFLLEFLYFLFGIIVSKNLSYHFSLPSYRLPLKIIFFEKLKLINIQGNNVKKYLQSQFTANIFLLKENNYLITAHCNVYGKVLGIFPIFLYKDSYFYTIYNDISEIQMNELKKYAIFSNIKICENDQKKLLGVVGKEAKFFLKQYFPELPNKNKKKIVFKKNILLWFEKPIERYLIIIDQLIFNKIKKINQLQLSKDEQWFSLDMECGFPVINNYNIRKFFPQFLNLEKFNAISFKKGCYLGQEIISRIQYRGKNKFSIFLLEGTSSVVPSVKSILEIKVKDSWKETGNILHVTQLDNKIIWIQVLLSSQSETADIFRIIDDKNSRFFIKKIS</sequence>
<dbReference type="STRING" id="1410383.TGUWTKB_5570"/>
<feature type="transmembrane region" description="Helical" evidence="1">
    <location>
        <begin position="21"/>
        <end position="43"/>
    </location>
</feature>
<dbReference type="SUPFAM" id="SSF103025">
    <property type="entry name" value="Folate-binding domain"/>
    <property type="match status" value="1"/>
</dbReference>
<dbReference type="InterPro" id="IPR045179">
    <property type="entry name" value="YgfZ/GcvT"/>
</dbReference>
<dbReference type="Pfam" id="PF21130">
    <property type="entry name" value="YgfZ_barrel"/>
    <property type="match status" value="1"/>
</dbReference>
<dbReference type="InterPro" id="IPR029043">
    <property type="entry name" value="GcvT/YgfZ_C"/>
</dbReference>
<dbReference type="HOGENOM" id="CLU_007884_6_1_6"/>
<keyword evidence="1" id="KW-0812">Transmembrane</keyword>
<dbReference type="Gene3D" id="3.30.70.1400">
    <property type="entry name" value="Aminomethyltransferase beta-barrel domains"/>
    <property type="match status" value="1"/>
</dbReference>
<dbReference type="InterPro" id="IPR048451">
    <property type="entry name" value="YgfZ_barrel"/>
</dbReference>
<dbReference type="KEGG" id="sbw:TGUWTKB_5570"/>
<protein>
    <submittedName>
        <fullName evidence="3">tRNA-modifying protein YgfZ</fullName>
    </submittedName>
</protein>
<evidence type="ECO:0000259" key="2">
    <source>
        <dbReference type="Pfam" id="PF21130"/>
    </source>
</evidence>
<keyword evidence="4" id="KW-1185">Reference proteome</keyword>
<dbReference type="PANTHER" id="PTHR22602">
    <property type="entry name" value="TRANSFERASE CAF17, MITOCHONDRIAL-RELATED"/>
    <property type="match status" value="1"/>
</dbReference>
<reference evidence="4" key="1">
    <citation type="submission" date="2013-11" db="EMBL/GenBank/DDBJ databases">
        <title>Symbiont-containing voluminous jelly as an extraordinary maternal gift for overwintering insect nymphs.</title>
        <authorList>
            <person name="Kaiwa N."/>
            <person name="Hosokawa T."/>
            <person name="Nikoh N."/>
            <person name="Meng X.Y."/>
            <person name="Tanahashi M."/>
            <person name="Moriyama M."/>
            <person name="Maeda T."/>
            <person name="Yamaguchi K."/>
            <person name="Shigenobu S."/>
            <person name="Ito M."/>
            <person name="Fukatsu T."/>
        </authorList>
    </citation>
    <scope>NUCLEOTIDE SEQUENCE [LARGE SCALE GENOMIC DNA]</scope>
    <source>
        <strain evidence="4">UwTKB</strain>
    </source>
</reference>
<dbReference type="Gene3D" id="2.40.30.160">
    <property type="match status" value="1"/>
</dbReference>
<keyword evidence="1" id="KW-0472">Membrane</keyword>
<feature type="domain" description="tRNA-modifying protein YgfZ-like beta-barrel" evidence="2">
    <location>
        <begin position="275"/>
        <end position="342"/>
    </location>
</feature>
<dbReference type="Gene3D" id="3.30.70.1630">
    <property type="match status" value="1"/>
</dbReference>
<dbReference type="EMBL" id="AP014521">
    <property type="protein sequence ID" value="BAP58783.1"/>
    <property type="molecule type" value="Genomic_DNA"/>
</dbReference>
<gene>
    <name evidence="3" type="primary">ygfZ</name>
    <name evidence="3" type="ORF">TGUWTKB_5570</name>
</gene>
<accession>A0A090AJZ8</accession>
<dbReference type="GO" id="GO:0016226">
    <property type="term" value="P:iron-sulfur cluster assembly"/>
    <property type="evidence" value="ECO:0007669"/>
    <property type="project" value="TreeGrafter"/>
</dbReference>
<name>A0A090AJZ8_9ENTR</name>
<dbReference type="InterPro" id="IPR017703">
    <property type="entry name" value="YgfZ/GCV_T_CS"/>
</dbReference>